<comment type="subcellular location">
    <subcellularLocation>
        <location evidence="1">Nucleus</location>
    </subcellularLocation>
</comment>
<dbReference type="InterPro" id="IPR036395">
    <property type="entry name" value="Cu_fist_DNA-bd_dom_sf"/>
</dbReference>
<evidence type="ECO:0000256" key="3">
    <source>
        <dbReference type="ARBA" id="ARBA00022833"/>
    </source>
</evidence>
<keyword evidence="5" id="KW-0805">Transcription regulation</keyword>
<dbReference type="GO" id="GO:0005634">
    <property type="term" value="C:nucleus"/>
    <property type="evidence" value="ECO:0007669"/>
    <property type="project" value="UniProtKB-SubCell"/>
</dbReference>
<evidence type="ECO:0000256" key="7">
    <source>
        <dbReference type="ARBA" id="ARBA00023242"/>
    </source>
</evidence>
<reference evidence="10 11" key="1">
    <citation type="journal article" date="2016" name="Sci. Rep.">
        <title>Peltaster fructicola genome reveals evolution from an invasive phytopathogen to an ectophytic parasite.</title>
        <authorList>
            <person name="Xu C."/>
            <person name="Chen H."/>
            <person name="Gleason M.L."/>
            <person name="Xu J.R."/>
            <person name="Liu H."/>
            <person name="Zhang R."/>
            <person name="Sun G."/>
        </authorList>
    </citation>
    <scope>NUCLEOTIDE SEQUENCE [LARGE SCALE GENOMIC DNA]</scope>
    <source>
        <strain evidence="10 11">LNHT1506</strain>
    </source>
</reference>
<dbReference type="PANTHER" id="PTHR28088:SF5">
    <property type="entry name" value="TRANSCRIPTIONAL ACTIVATOR HAA1-RELATED"/>
    <property type="match status" value="1"/>
</dbReference>
<evidence type="ECO:0000256" key="6">
    <source>
        <dbReference type="ARBA" id="ARBA00023163"/>
    </source>
</evidence>
<name>A0A6H0XP03_9PEZI</name>
<dbReference type="GO" id="GO:0045944">
    <property type="term" value="P:positive regulation of transcription by RNA polymerase II"/>
    <property type="evidence" value="ECO:0007669"/>
    <property type="project" value="TreeGrafter"/>
</dbReference>
<dbReference type="Gene3D" id="3.90.430.10">
    <property type="entry name" value="Copper fist DNA-binding domain"/>
    <property type="match status" value="1"/>
</dbReference>
<keyword evidence="2" id="KW-0479">Metal-binding</keyword>
<keyword evidence="7" id="KW-0539">Nucleus</keyword>
<dbReference type="GO" id="GO:0006878">
    <property type="term" value="P:intracellular copper ion homeostasis"/>
    <property type="evidence" value="ECO:0007669"/>
    <property type="project" value="TreeGrafter"/>
</dbReference>
<keyword evidence="11" id="KW-1185">Reference proteome</keyword>
<evidence type="ECO:0000259" key="9">
    <source>
        <dbReference type="PROSITE" id="PS50073"/>
    </source>
</evidence>
<dbReference type="GO" id="GO:0005507">
    <property type="term" value="F:copper ion binding"/>
    <property type="evidence" value="ECO:0007669"/>
    <property type="project" value="InterPro"/>
</dbReference>
<dbReference type="InterPro" id="IPR051763">
    <property type="entry name" value="Copper_Homeo_Regul"/>
</dbReference>
<dbReference type="PROSITE" id="PS50073">
    <property type="entry name" value="COPPER_FIST_2"/>
    <property type="match status" value="1"/>
</dbReference>
<keyword evidence="4" id="KW-0186">Copper</keyword>
<dbReference type="SUPFAM" id="SSF57879">
    <property type="entry name" value="Zinc domain conserved in yeast copper-regulated transcription factors"/>
    <property type="match status" value="1"/>
</dbReference>
<evidence type="ECO:0000256" key="4">
    <source>
        <dbReference type="ARBA" id="ARBA00023008"/>
    </source>
</evidence>
<evidence type="ECO:0000256" key="1">
    <source>
        <dbReference type="ARBA" id="ARBA00004123"/>
    </source>
</evidence>
<dbReference type="Proteomes" id="UP000503462">
    <property type="component" value="Chromosome 1"/>
</dbReference>
<evidence type="ECO:0000256" key="2">
    <source>
        <dbReference type="ARBA" id="ARBA00022723"/>
    </source>
</evidence>
<dbReference type="Pfam" id="PF00649">
    <property type="entry name" value="Copper-fist"/>
    <property type="match status" value="1"/>
</dbReference>
<protein>
    <recommendedName>
        <fullName evidence="9">Copper-fist domain-containing protein</fullName>
    </recommendedName>
</protein>
<dbReference type="SMART" id="SM00412">
    <property type="entry name" value="Cu_FIST"/>
    <property type="match status" value="1"/>
</dbReference>
<organism evidence="10 11">
    <name type="scientific">Peltaster fructicola</name>
    <dbReference type="NCBI Taxonomy" id="286661"/>
    <lineage>
        <taxon>Eukaryota</taxon>
        <taxon>Fungi</taxon>
        <taxon>Dikarya</taxon>
        <taxon>Ascomycota</taxon>
        <taxon>Pezizomycotina</taxon>
        <taxon>Dothideomycetes</taxon>
        <taxon>Dothideomycetes incertae sedis</taxon>
        <taxon>Peltaster</taxon>
    </lineage>
</organism>
<dbReference type="OrthoDB" id="5600085at2759"/>
<evidence type="ECO:0000313" key="11">
    <source>
        <dbReference type="Proteomes" id="UP000503462"/>
    </source>
</evidence>
<keyword evidence="6" id="KW-0804">Transcription</keyword>
<keyword evidence="3" id="KW-0862">Zinc</keyword>
<proteinExistence type="predicted"/>
<dbReference type="GO" id="GO:0000981">
    <property type="term" value="F:DNA-binding transcription factor activity, RNA polymerase II-specific"/>
    <property type="evidence" value="ECO:0007669"/>
    <property type="project" value="TreeGrafter"/>
</dbReference>
<dbReference type="AlphaFoldDB" id="A0A6H0XP03"/>
<dbReference type="PANTHER" id="PTHR28088">
    <property type="entry name" value="TRANSCRIPTIONAL ACTIVATOR HAA1-RELATED"/>
    <property type="match status" value="1"/>
</dbReference>
<sequence length="466" mass="51940">MEQDKPFKTIEVIDNDTKQVCKIACMSCIRGHRTTSCGIPVCRTKIFWTVKRPGRPSNSCTCRFHSSGVCKCVTALPKCPHKSKKGEKRTSECRCDEQGRFCCLLEPEHWDKLMQLQKPNVQFFPSREALEGWQMQSPVANVETNLYNMTPQRTGSCCGSVTTQSTPQMSRSIAPTPSDVTSPQASTITPRFGFMGVGAPMGPNHTSPDVMTWTGDTPIASSEYHSPESALPEVSAQSSCCQSKAYTPPATSHTYVESAYQPVFDGYSHYPGTSMAPQPTFDFDRWNQNYQIYQFPNAICQNCGLNGCTCRSCPPLMQNFQNTSWAQSCGRRHARIAPMPPANQQQPHMQQIAPLIQPQHQSLPQLHSTQTPHLHHTQPSSMQMLPLHAAHSPTPALEDHMQSTQPQHMQSPSIPILPIHAAPSPTSTLRDYIFPPQTPDPLLYSDFVTHELDRPGHVPDEYMFNG</sequence>
<evidence type="ECO:0000256" key="5">
    <source>
        <dbReference type="ARBA" id="ARBA00023015"/>
    </source>
</evidence>
<feature type="region of interest" description="Disordered" evidence="8">
    <location>
        <begin position="166"/>
        <end position="187"/>
    </location>
</feature>
<gene>
    <name evidence="10" type="ORF">AMS68_001971</name>
</gene>
<accession>A0A6H0XP03</accession>
<evidence type="ECO:0000256" key="8">
    <source>
        <dbReference type="SAM" id="MobiDB-lite"/>
    </source>
</evidence>
<dbReference type="GO" id="GO:0006879">
    <property type="term" value="P:intracellular iron ion homeostasis"/>
    <property type="evidence" value="ECO:0007669"/>
    <property type="project" value="TreeGrafter"/>
</dbReference>
<dbReference type="SMART" id="SM01090">
    <property type="entry name" value="Copper-fist"/>
    <property type="match status" value="1"/>
</dbReference>
<evidence type="ECO:0000313" key="10">
    <source>
        <dbReference type="EMBL" id="QIW96453.1"/>
    </source>
</evidence>
<feature type="domain" description="Copper-fist" evidence="9">
    <location>
        <begin position="22"/>
        <end position="57"/>
    </location>
</feature>
<dbReference type="GO" id="GO:0000978">
    <property type="term" value="F:RNA polymerase II cis-regulatory region sequence-specific DNA binding"/>
    <property type="evidence" value="ECO:0007669"/>
    <property type="project" value="TreeGrafter"/>
</dbReference>
<dbReference type="EMBL" id="CP051139">
    <property type="protein sequence ID" value="QIW96453.1"/>
    <property type="molecule type" value="Genomic_DNA"/>
</dbReference>
<dbReference type="InterPro" id="IPR001083">
    <property type="entry name" value="Cu_fist_DNA-bd_dom"/>
</dbReference>